<dbReference type="InterPro" id="IPR051958">
    <property type="entry name" value="Alba-like_NAB"/>
</dbReference>
<evidence type="ECO:0000313" key="7">
    <source>
        <dbReference type="Proteomes" id="UP001055439"/>
    </source>
</evidence>
<reference evidence="6" key="1">
    <citation type="submission" date="2022-05" db="EMBL/GenBank/DDBJ databases">
        <title>The Musa troglodytarum L. genome provides insights into the mechanism of non-climacteric behaviour and enrichment of carotenoids.</title>
        <authorList>
            <person name="Wang J."/>
        </authorList>
    </citation>
    <scope>NUCLEOTIDE SEQUENCE</scope>
    <source>
        <tissue evidence="6">Leaf</tissue>
    </source>
</reference>
<dbReference type="PANTHER" id="PTHR13516:SF3">
    <property type="entry name" value="ALBA DNA_RNA-BINDING PROTEIN"/>
    <property type="match status" value="1"/>
</dbReference>
<evidence type="ECO:0000313" key="6">
    <source>
        <dbReference type="EMBL" id="URD98315.1"/>
    </source>
</evidence>
<dbReference type="InterPro" id="IPR002775">
    <property type="entry name" value="DNA/RNA-bd_Alba-like"/>
</dbReference>
<evidence type="ECO:0000256" key="1">
    <source>
        <dbReference type="ARBA" id="ARBA00004123"/>
    </source>
</evidence>
<comment type="similarity">
    <text evidence="2">Belongs to the histone-like Alba family.</text>
</comment>
<feature type="domain" description="DNA/RNA-binding protein Alba-like" evidence="5">
    <location>
        <begin position="20"/>
        <end position="84"/>
    </location>
</feature>
<dbReference type="EMBL" id="CP097506">
    <property type="protein sequence ID" value="URD98315.1"/>
    <property type="molecule type" value="Genomic_DNA"/>
</dbReference>
<feature type="compositionally biased region" description="Low complexity" evidence="4">
    <location>
        <begin position="128"/>
        <end position="143"/>
    </location>
</feature>
<proteinExistence type="inferred from homology"/>
<name>A0A9E7FM36_9LILI</name>
<dbReference type="InterPro" id="IPR036882">
    <property type="entry name" value="Alba-like_dom_sf"/>
</dbReference>
<dbReference type="PANTHER" id="PTHR13516">
    <property type="entry name" value="RIBONUCLEASE P SUBUNIT P25"/>
    <property type="match status" value="1"/>
</dbReference>
<dbReference type="SUPFAM" id="SSF82704">
    <property type="entry name" value="AlbA-like"/>
    <property type="match status" value="1"/>
</dbReference>
<comment type="subcellular location">
    <subcellularLocation>
        <location evidence="1">Nucleus</location>
    </subcellularLocation>
</comment>
<sequence length="286" mass="31976">MDRYQRVEKPRPQSAAIGENEIRITTQGLIRNYVNYATSLLQESHMKEIVLKAMGQAISKTVAVTEFVKKRFPHLHQDTVISSVSITDVWEPIEEGLVPLEMTRHVSMISVTLSTRESNKKGPGQSINRSFSSHSNLNSSNNISTDGHLVNLMKIHMAEEVLEVEEEEEAGEEEDMVGMVDMAIIMVVMVDITTIKEDMVATTIKVDMVAMKTTKKMVDGTQIGVEVVDMVEEVGIPVVQDMVEEEVVEEMVAGVMETGEEGWVAVGEQTSFIYSVWLVVFLSMHR</sequence>
<dbReference type="AlphaFoldDB" id="A0A9E7FM36"/>
<protein>
    <submittedName>
        <fullName evidence="6">Alba</fullName>
    </submittedName>
</protein>
<evidence type="ECO:0000259" key="5">
    <source>
        <dbReference type="Pfam" id="PF01918"/>
    </source>
</evidence>
<keyword evidence="7" id="KW-1185">Reference proteome</keyword>
<dbReference type="GO" id="GO:0005634">
    <property type="term" value="C:nucleus"/>
    <property type="evidence" value="ECO:0007669"/>
    <property type="project" value="UniProtKB-SubCell"/>
</dbReference>
<evidence type="ECO:0000256" key="3">
    <source>
        <dbReference type="ARBA" id="ARBA00023242"/>
    </source>
</evidence>
<evidence type="ECO:0000256" key="2">
    <source>
        <dbReference type="ARBA" id="ARBA00008018"/>
    </source>
</evidence>
<feature type="region of interest" description="Disordered" evidence="4">
    <location>
        <begin position="114"/>
        <end position="143"/>
    </location>
</feature>
<dbReference type="OrthoDB" id="424402at2759"/>
<accession>A0A9E7FM36</accession>
<gene>
    <name evidence="6" type="ORF">MUK42_31544</name>
</gene>
<evidence type="ECO:0000256" key="4">
    <source>
        <dbReference type="SAM" id="MobiDB-lite"/>
    </source>
</evidence>
<dbReference type="Proteomes" id="UP001055439">
    <property type="component" value="Chromosome 4"/>
</dbReference>
<dbReference type="GO" id="GO:0003723">
    <property type="term" value="F:RNA binding"/>
    <property type="evidence" value="ECO:0007669"/>
    <property type="project" value="TreeGrafter"/>
</dbReference>
<organism evidence="6 7">
    <name type="scientific">Musa troglodytarum</name>
    <name type="common">fe'i banana</name>
    <dbReference type="NCBI Taxonomy" id="320322"/>
    <lineage>
        <taxon>Eukaryota</taxon>
        <taxon>Viridiplantae</taxon>
        <taxon>Streptophyta</taxon>
        <taxon>Embryophyta</taxon>
        <taxon>Tracheophyta</taxon>
        <taxon>Spermatophyta</taxon>
        <taxon>Magnoliopsida</taxon>
        <taxon>Liliopsida</taxon>
        <taxon>Zingiberales</taxon>
        <taxon>Musaceae</taxon>
        <taxon>Musa</taxon>
    </lineage>
</organism>
<dbReference type="Pfam" id="PF01918">
    <property type="entry name" value="Alba"/>
    <property type="match status" value="1"/>
</dbReference>
<keyword evidence="3" id="KW-0539">Nucleus</keyword>
<dbReference type="Gene3D" id="3.30.110.20">
    <property type="entry name" value="Alba-like domain"/>
    <property type="match status" value="1"/>
</dbReference>